<dbReference type="Pfam" id="PF01757">
    <property type="entry name" value="Acyl_transf_3"/>
    <property type="match status" value="1"/>
</dbReference>
<feature type="transmembrane region" description="Helical" evidence="1">
    <location>
        <begin position="154"/>
        <end position="173"/>
    </location>
</feature>
<dbReference type="KEGG" id="fla:SY85_13575"/>
<feature type="transmembrane region" description="Helical" evidence="1">
    <location>
        <begin position="121"/>
        <end position="142"/>
    </location>
</feature>
<name>A0A172TWY2_9BACT</name>
<reference evidence="3 4" key="2">
    <citation type="journal article" date="2016" name="Int. J. Syst. Evol. Microbiol.">
        <title>Flavisolibacter tropicus sp. nov., isolated from tropical soil.</title>
        <authorList>
            <person name="Lee J.J."/>
            <person name="Kang M.S."/>
            <person name="Kim G.S."/>
            <person name="Lee C.S."/>
            <person name="Lim S."/>
            <person name="Lee J."/>
            <person name="Roh S.H."/>
            <person name="Kang H."/>
            <person name="Ha J.M."/>
            <person name="Bae S."/>
            <person name="Jung H.Y."/>
            <person name="Kim M.K."/>
        </authorList>
    </citation>
    <scope>NUCLEOTIDE SEQUENCE [LARGE SCALE GENOMIC DNA]</scope>
    <source>
        <strain evidence="3 4">LCS9</strain>
    </source>
</reference>
<protein>
    <recommendedName>
        <fullName evidence="2">Acyltransferase 3 domain-containing protein</fullName>
    </recommendedName>
</protein>
<feature type="domain" description="Acyltransferase 3" evidence="2">
    <location>
        <begin position="6"/>
        <end position="321"/>
    </location>
</feature>
<dbReference type="GO" id="GO:0016747">
    <property type="term" value="F:acyltransferase activity, transferring groups other than amino-acyl groups"/>
    <property type="evidence" value="ECO:0007669"/>
    <property type="project" value="InterPro"/>
</dbReference>
<keyword evidence="4" id="KW-1185">Reference proteome</keyword>
<dbReference type="RefSeq" id="WP_066405365.1">
    <property type="nucleotide sequence ID" value="NZ_CP011390.1"/>
</dbReference>
<accession>A0A172TWY2</accession>
<reference evidence="4" key="1">
    <citation type="submission" date="2015-01" db="EMBL/GenBank/DDBJ databases">
        <title>Flavisolibacter sp./LCS9/ whole genome sequencing.</title>
        <authorList>
            <person name="Kim M.K."/>
            <person name="Srinivasan S."/>
            <person name="Lee J.-J."/>
        </authorList>
    </citation>
    <scope>NUCLEOTIDE SEQUENCE [LARGE SCALE GENOMIC DNA]</scope>
    <source>
        <strain evidence="4">LCS9</strain>
    </source>
</reference>
<feature type="transmembrane region" description="Helical" evidence="1">
    <location>
        <begin position="185"/>
        <end position="206"/>
    </location>
</feature>
<evidence type="ECO:0000313" key="3">
    <source>
        <dbReference type="EMBL" id="ANE51384.1"/>
    </source>
</evidence>
<feature type="transmembrane region" description="Helical" evidence="1">
    <location>
        <begin position="272"/>
        <end position="296"/>
    </location>
</feature>
<sequence>MQKRNLALDYTKAVLVVGMILSHSIQLVKTDQNNLTNNLLNLFSTYINLVTFSGFFFCFGFVYYLAYFKKDFTQVKGNILETGLKTLGAYYVSAFAYRLFFSDNFPVTAKGLLNILLLFDIPSLAEFLLSFFAVTIICYLFFNTIKKRLSKKWLLASAIISLLSSCLVPYDLIQNNHLGLLIGTHNFPCFPVLQYLPYFLAGIYFAQHKITFNRYALFVSLLATGAFMVYLLVNRSSPHRFPPSFFWIIGAAGIIYIYYLAALWLNKRFTPIHYLLSIGNNTLFYLLVSNLILFTTHKQVALLVNGNGVWAVLYGVAILALIHFLIKLVRPQEKIAAKPELQAIKIPAAHYEKSYP</sequence>
<keyword evidence="1" id="KW-0812">Transmembrane</keyword>
<feature type="transmembrane region" description="Helical" evidence="1">
    <location>
        <begin position="308"/>
        <end position="326"/>
    </location>
</feature>
<keyword evidence="1" id="KW-1133">Transmembrane helix</keyword>
<dbReference type="OrthoDB" id="2533487at2"/>
<organism evidence="3 4">
    <name type="scientific">Flavisolibacter tropicus</name>
    <dbReference type="NCBI Taxonomy" id="1492898"/>
    <lineage>
        <taxon>Bacteria</taxon>
        <taxon>Pseudomonadati</taxon>
        <taxon>Bacteroidota</taxon>
        <taxon>Chitinophagia</taxon>
        <taxon>Chitinophagales</taxon>
        <taxon>Chitinophagaceae</taxon>
        <taxon>Flavisolibacter</taxon>
    </lineage>
</organism>
<gene>
    <name evidence="3" type="ORF">SY85_13575</name>
</gene>
<feature type="transmembrane region" description="Helical" evidence="1">
    <location>
        <begin position="7"/>
        <end position="25"/>
    </location>
</feature>
<dbReference type="AlphaFoldDB" id="A0A172TWY2"/>
<feature type="transmembrane region" description="Helical" evidence="1">
    <location>
        <begin position="45"/>
        <end position="67"/>
    </location>
</feature>
<evidence type="ECO:0000313" key="4">
    <source>
        <dbReference type="Proteomes" id="UP000077177"/>
    </source>
</evidence>
<keyword evidence="1" id="KW-0472">Membrane</keyword>
<evidence type="ECO:0000256" key="1">
    <source>
        <dbReference type="SAM" id="Phobius"/>
    </source>
</evidence>
<dbReference type="Proteomes" id="UP000077177">
    <property type="component" value="Chromosome"/>
</dbReference>
<dbReference type="InterPro" id="IPR002656">
    <property type="entry name" value="Acyl_transf_3_dom"/>
</dbReference>
<feature type="transmembrane region" description="Helical" evidence="1">
    <location>
        <begin position="79"/>
        <end position="101"/>
    </location>
</feature>
<evidence type="ECO:0000259" key="2">
    <source>
        <dbReference type="Pfam" id="PF01757"/>
    </source>
</evidence>
<dbReference type="EMBL" id="CP011390">
    <property type="protein sequence ID" value="ANE51384.1"/>
    <property type="molecule type" value="Genomic_DNA"/>
</dbReference>
<proteinExistence type="predicted"/>
<feature type="transmembrane region" description="Helical" evidence="1">
    <location>
        <begin position="215"/>
        <end position="233"/>
    </location>
</feature>
<feature type="transmembrane region" description="Helical" evidence="1">
    <location>
        <begin position="245"/>
        <end position="265"/>
    </location>
</feature>